<dbReference type="GO" id="GO:0016281">
    <property type="term" value="C:eukaryotic translation initiation factor 4F complex"/>
    <property type="evidence" value="ECO:0007669"/>
    <property type="project" value="TreeGrafter"/>
</dbReference>
<dbReference type="PANTHER" id="PTHR23253">
    <property type="entry name" value="EUKARYOTIC TRANSLATION INITIATION FACTOR 4 GAMMA"/>
    <property type="match status" value="1"/>
</dbReference>
<feature type="compositionally biased region" description="Acidic residues" evidence="7">
    <location>
        <begin position="632"/>
        <end position="642"/>
    </location>
</feature>
<proteinExistence type="inferred from homology"/>
<keyword evidence="2" id="KW-0396">Initiation factor</keyword>
<dbReference type="FunFam" id="1.25.40.180:FF:000001">
    <property type="entry name" value="Eukaryotic translation initiation factor 4 gamma, 3, putative"/>
    <property type="match status" value="1"/>
</dbReference>
<dbReference type="GO" id="GO:0006417">
    <property type="term" value="P:regulation of translation"/>
    <property type="evidence" value="ECO:0007669"/>
    <property type="project" value="UniProtKB-KW"/>
</dbReference>
<reference evidence="10" key="1">
    <citation type="submission" date="2022-07" db="EMBL/GenBank/DDBJ databases">
        <title>Chromosome-level genome of Muraenolepis orangiensis.</title>
        <authorList>
            <person name="Kim J."/>
        </authorList>
    </citation>
    <scope>NUCLEOTIDE SEQUENCE</scope>
    <source>
        <strain evidence="10">KU_S4_2022</strain>
        <tissue evidence="10">Muscle</tissue>
    </source>
</reference>
<organism evidence="10 11">
    <name type="scientific">Muraenolepis orangiensis</name>
    <name type="common">Patagonian moray cod</name>
    <dbReference type="NCBI Taxonomy" id="630683"/>
    <lineage>
        <taxon>Eukaryota</taxon>
        <taxon>Metazoa</taxon>
        <taxon>Chordata</taxon>
        <taxon>Craniata</taxon>
        <taxon>Vertebrata</taxon>
        <taxon>Euteleostomi</taxon>
        <taxon>Actinopterygii</taxon>
        <taxon>Neopterygii</taxon>
        <taxon>Teleostei</taxon>
        <taxon>Neoteleostei</taxon>
        <taxon>Acanthomorphata</taxon>
        <taxon>Zeiogadaria</taxon>
        <taxon>Gadariae</taxon>
        <taxon>Gadiformes</taxon>
        <taxon>Muraenolepidoidei</taxon>
        <taxon>Muraenolepididae</taxon>
        <taxon>Muraenolepis</taxon>
    </lineage>
</organism>
<dbReference type="Proteomes" id="UP001148018">
    <property type="component" value="Unassembled WGS sequence"/>
</dbReference>
<keyword evidence="6" id="KW-0648">Protein biosynthesis</keyword>
<feature type="compositionally biased region" description="Basic and acidic residues" evidence="7">
    <location>
        <begin position="1000"/>
        <end position="1038"/>
    </location>
</feature>
<evidence type="ECO:0000256" key="2">
    <source>
        <dbReference type="ARBA" id="ARBA00022540"/>
    </source>
</evidence>
<dbReference type="PROSITE" id="PS51366">
    <property type="entry name" value="MI"/>
    <property type="match status" value="1"/>
</dbReference>
<dbReference type="InterPro" id="IPR003891">
    <property type="entry name" value="Initiation_fac_eIF4g_MI"/>
</dbReference>
<evidence type="ECO:0000256" key="7">
    <source>
        <dbReference type="SAM" id="MobiDB-lite"/>
    </source>
</evidence>
<feature type="region of interest" description="Disordered" evidence="7">
    <location>
        <begin position="617"/>
        <end position="644"/>
    </location>
</feature>
<feature type="compositionally biased region" description="Basic and acidic residues" evidence="7">
    <location>
        <begin position="1072"/>
        <end position="1092"/>
    </location>
</feature>
<protein>
    <recommendedName>
        <fullName evidence="12">Eukaryotic translation initiation factor 4 gamma 1-like</fullName>
    </recommendedName>
</protein>
<feature type="region of interest" description="Disordered" evidence="7">
    <location>
        <begin position="1"/>
        <end position="24"/>
    </location>
</feature>
<evidence type="ECO:0000256" key="4">
    <source>
        <dbReference type="ARBA" id="ARBA00022845"/>
    </source>
</evidence>
<dbReference type="SMART" id="SM00515">
    <property type="entry name" value="eIF5C"/>
    <property type="match status" value="1"/>
</dbReference>
<feature type="compositionally biased region" description="Polar residues" evidence="7">
    <location>
        <begin position="979"/>
        <end position="998"/>
    </location>
</feature>
<name>A0A9Q0DSI1_9TELE</name>
<feature type="compositionally biased region" description="Polar residues" evidence="7">
    <location>
        <begin position="1"/>
        <end position="13"/>
    </location>
</feature>
<feature type="compositionally biased region" description="Pro residues" evidence="7">
    <location>
        <begin position="111"/>
        <end position="130"/>
    </location>
</feature>
<feature type="compositionally biased region" description="Low complexity" evidence="7">
    <location>
        <begin position="364"/>
        <end position="374"/>
    </location>
</feature>
<feature type="domain" description="MI" evidence="9">
    <location>
        <begin position="1108"/>
        <end position="1230"/>
    </location>
</feature>
<dbReference type="PANTHER" id="PTHR23253:SF10">
    <property type="entry name" value="EUKARYOTIC TRANSLATION INITIATION FACTOR 4 GAMMA 1"/>
    <property type="match status" value="1"/>
</dbReference>
<feature type="region of interest" description="Disordered" evidence="7">
    <location>
        <begin position="563"/>
        <end position="595"/>
    </location>
</feature>
<evidence type="ECO:0000256" key="6">
    <source>
        <dbReference type="ARBA" id="ARBA00022917"/>
    </source>
</evidence>
<evidence type="ECO:0008006" key="12">
    <source>
        <dbReference type="Google" id="ProtNLM"/>
    </source>
</evidence>
<comment type="similarity">
    <text evidence="1">Belongs to the eukaryotic initiation factor 4G family.</text>
</comment>
<dbReference type="EMBL" id="JANIIK010000111">
    <property type="protein sequence ID" value="KAJ3594964.1"/>
    <property type="molecule type" value="Genomic_DNA"/>
</dbReference>
<keyword evidence="11" id="KW-1185">Reference proteome</keyword>
<evidence type="ECO:0000256" key="3">
    <source>
        <dbReference type="ARBA" id="ARBA00022553"/>
    </source>
</evidence>
<comment type="caution">
    <text evidence="10">The sequence shown here is derived from an EMBL/GenBank/DDBJ whole genome shotgun (WGS) entry which is preliminary data.</text>
</comment>
<dbReference type="GO" id="GO:0003729">
    <property type="term" value="F:mRNA binding"/>
    <property type="evidence" value="ECO:0007669"/>
    <property type="project" value="TreeGrafter"/>
</dbReference>
<feature type="region of interest" description="Disordered" evidence="7">
    <location>
        <begin position="345"/>
        <end position="470"/>
    </location>
</feature>
<feature type="compositionally biased region" description="Basic and acidic residues" evidence="7">
    <location>
        <begin position="1047"/>
        <end position="1057"/>
    </location>
</feature>
<accession>A0A9Q0DSI1</accession>
<dbReference type="SMART" id="SM00543">
    <property type="entry name" value="MIF4G"/>
    <property type="match status" value="1"/>
</dbReference>
<feature type="compositionally biased region" description="Low complexity" evidence="7">
    <location>
        <begin position="215"/>
        <end position="227"/>
    </location>
</feature>
<dbReference type="InterPro" id="IPR003890">
    <property type="entry name" value="MIF4G-like_typ-3"/>
</dbReference>
<dbReference type="InterPro" id="IPR016024">
    <property type="entry name" value="ARM-type_fold"/>
</dbReference>
<evidence type="ECO:0000256" key="5">
    <source>
        <dbReference type="ARBA" id="ARBA00022884"/>
    </source>
</evidence>
<feature type="region of interest" description="Disordered" evidence="7">
    <location>
        <begin position="898"/>
        <end position="1107"/>
    </location>
</feature>
<feature type="compositionally biased region" description="Basic and acidic residues" evidence="7">
    <location>
        <begin position="293"/>
        <end position="304"/>
    </location>
</feature>
<dbReference type="CDD" id="cd11559">
    <property type="entry name" value="W2_eIF4G1_like"/>
    <property type="match status" value="1"/>
</dbReference>
<feature type="region of interest" description="Disordered" evidence="7">
    <location>
        <begin position="41"/>
        <end position="64"/>
    </location>
</feature>
<dbReference type="FunFam" id="1.25.40.180:FF:000002">
    <property type="entry name" value="Eukaryotic translation initiation factor 4 gamma, 3, putative"/>
    <property type="match status" value="1"/>
</dbReference>
<feature type="region of interest" description="Disordered" evidence="7">
    <location>
        <begin position="105"/>
        <end position="191"/>
    </location>
</feature>
<dbReference type="Gene3D" id="1.25.40.180">
    <property type="match status" value="3"/>
</dbReference>
<evidence type="ECO:0000259" key="8">
    <source>
        <dbReference type="PROSITE" id="PS51363"/>
    </source>
</evidence>
<feature type="compositionally biased region" description="Pro residues" evidence="7">
    <location>
        <begin position="236"/>
        <end position="251"/>
    </location>
</feature>
<evidence type="ECO:0000313" key="10">
    <source>
        <dbReference type="EMBL" id="KAJ3594964.1"/>
    </source>
</evidence>
<dbReference type="InterPro" id="IPR003307">
    <property type="entry name" value="W2_domain"/>
</dbReference>
<feature type="region of interest" description="Disordered" evidence="7">
    <location>
        <begin position="205"/>
        <end position="326"/>
    </location>
</feature>
<feature type="compositionally biased region" description="Low complexity" evidence="7">
    <location>
        <begin position="160"/>
        <end position="171"/>
    </location>
</feature>
<feature type="compositionally biased region" description="Polar residues" evidence="7">
    <location>
        <begin position="173"/>
        <end position="182"/>
    </location>
</feature>
<feature type="compositionally biased region" description="Acidic residues" evidence="7">
    <location>
        <begin position="391"/>
        <end position="401"/>
    </location>
</feature>
<evidence type="ECO:0000256" key="1">
    <source>
        <dbReference type="ARBA" id="ARBA00005775"/>
    </source>
</evidence>
<feature type="compositionally biased region" description="Basic and acidic residues" evidence="7">
    <location>
        <begin position="898"/>
        <end position="914"/>
    </location>
</feature>
<evidence type="ECO:0000313" key="11">
    <source>
        <dbReference type="Proteomes" id="UP001148018"/>
    </source>
</evidence>
<feature type="domain" description="W2" evidence="8">
    <location>
        <begin position="1301"/>
        <end position="1467"/>
    </location>
</feature>
<dbReference type="PROSITE" id="PS51363">
    <property type="entry name" value="W2"/>
    <property type="match status" value="1"/>
</dbReference>
<feature type="compositionally biased region" description="Basic and acidic residues" evidence="7">
    <location>
        <begin position="426"/>
        <end position="447"/>
    </location>
</feature>
<gene>
    <name evidence="10" type="ORF">NHX12_004269</name>
</gene>
<dbReference type="FunFam" id="1.25.40.180:FF:000003">
    <property type="entry name" value="Putative eukaryotic translation initiation factor 4 gamma 1"/>
    <property type="match status" value="1"/>
</dbReference>
<dbReference type="GO" id="GO:0003743">
    <property type="term" value="F:translation initiation factor activity"/>
    <property type="evidence" value="ECO:0007669"/>
    <property type="project" value="UniProtKB-KW"/>
</dbReference>
<evidence type="ECO:0000259" key="9">
    <source>
        <dbReference type="PROSITE" id="PS51366"/>
    </source>
</evidence>
<keyword evidence="5" id="KW-0694">RNA-binding</keyword>
<keyword evidence="4" id="KW-0810">Translation regulation</keyword>
<sequence length="1467" mass="162911">MPTSSPRVQTSSGPRPVGPTHVYPTGSQMMMIPQQQISFAGSPQGYFLPPGQYRQPQYMAPTPQYPVTSGTAGFFPGTSPAEYPAYAGAYYPAQPQFSQTVQPTPVIITPTQPPQQAPPPQQPPAQPQGPPKRERKPITIRDPNQGGRDITEEIMSGGRSTSTPTPPQASSDEPVQNASTSPAPEVTLETVTLETVTLETVTLETVTEAGVPMPAAEASVEATVEASPPLVAEQQPPAPSVLPPPSSPPAGEPEAEVSDTVDAPVNPFAAKYREEDQPTTSAATKKMSEEEEKMEKPQEVKKSEPVQSIGAKLKEEPAKEPPVSVISSSEVTYEAAGVPQEHTVKAASEPVVEPQASVEEIATPPSEKPASAEPAPLPLVETPLSNGLAQEADETLEDSTPEDATPLAKPVSCQLLTTTRLADPAQKLEQEEKKDDMEEVTTEKIEEASATLPTKDSTMQAAVSVPKKKRNMKELNKKEAIGDLLDAFKEERELSRKQWKPINPEDKKMYDREFLLGCQFISASMHKPEGLPLINEVILDKANNTPMRPADPTRVMNIGPDFTPSYLGNLGRQSTGAQRGPPPGPRRSQQGQRKEPRKIIISTMSLNNDVQLNKAEKAWKPGVKKAGRGHDEEDAADRDDPEQATTQELFKRVRSILNKLTPQMFQQLMKQVMELSIDTEARLKGVIDLLFEKAISEPNFSVAYGNMCRCLMGLKVPTTDDPANTVTFRNLLLNRCQKEFEKDQADDVIFEKKQKELDASKDDEERDRLKVELEESKTQARRRSLGNIKFIGELFKLKMLTEAIMHDCVVKLLKNHDEESLECLCRLLSTIGKDLDFEKAKPRMEQYFTQLDKVTKERKTSSRIRFMLLDVLDLRRCKWVPRRGDLGPKTIDQIHKDAEAEEQREHMKPQDEGWKTVPISTKSRPIDTTRFSKITKPGAQDVDDQRLAPGGRGFGNWTKGSSGGTGSKPPGVEQDSGRPATSTVNRFTALQQSGTPSAGDSDRRVPQRSSTSRDRGGERDRNDRDRLDQQEGQDDRGSRPPITKRSFSRESQERGGEGRGPTEPVRRVSSMTDDRSRRDRACSKEPPVKDRAPTPPPADSKPALTEEKLEKKSNAIIEEFIHLNDLKEALQCVSELNSASLLFVFVRSGVESTLERSPLARGHLGHLLHQLVKAGTLPPQQYYKGLQETLESAEDMAIDIPHIWVYLAELIAPMLHEGGIPMAQLFSEISKPLVPSGKAGGLLSKILMLLCKEMTHKKVGVMWIEAGLNWSSFLAKDEDVNKFVTEQKVEFTLDAEESKGDEKKPLAGEEMGAQLDRLLQDKADNQRIIDWVEANLNEQQSTGNQFVRALMTSVCQYAIICDNPYKVDVMQIRERAILLQRYLSDEPKELHALYALQALMVHMEQPANLLRMFFDTLYDEDVIKEDAFYKWESSKDSAEQTGKGVALKSVTTFFTWLRVAEEESDKE</sequence>
<dbReference type="OrthoDB" id="514777at2759"/>
<dbReference type="SUPFAM" id="SSF48371">
    <property type="entry name" value="ARM repeat"/>
    <property type="match status" value="3"/>
</dbReference>
<dbReference type="Pfam" id="PF02020">
    <property type="entry name" value="W2"/>
    <property type="match status" value="1"/>
</dbReference>
<dbReference type="Pfam" id="PF02854">
    <property type="entry name" value="MIF4G"/>
    <property type="match status" value="1"/>
</dbReference>
<feature type="compositionally biased region" description="Low complexity" evidence="7">
    <location>
        <begin position="1061"/>
        <end position="1071"/>
    </location>
</feature>
<keyword evidence="3" id="KW-0597">Phosphoprotein</keyword>
<dbReference type="Pfam" id="PF02847">
    <property type="entry name" value="MA3"/>
    <property type="match status" value="1"/>
</dbReference>
<feature type="compositionally biased region" description="Polar residues" evidence="7">
    <location>
        <begin position="451"/>
        <end position="461"/>
    </location>
</feature>
<dbReference type="SMART" id="SM00544">
    <property type="entry name" value="MA3"/>
    <property type="match status" value="1"/>
</dbReference>